<comment type="similarity">
    <text evidence="1">Belongs to the AHA1 family.</text>
</comment>
<evidence type="ECO:0000256" key="1">
    <source>
        <dbReference type="ARBA" id="ARBA00006817"/>
    </source>
</evidence>
<dbReference type="InterPro" id="IPR013538">
    <property type="entry name" value="ASHA1/2-like_C"/>
</dbReference>
<gene>
    <name evidence="3" type="ORF">HKN21_01205</name>
</gene>
<sequence length="155" mass="17063">MASPTRKHVHEETFEVPPETLFKILHTPSAICAWWGAVSAIVSPETGGTWAASWGQTVDDPDFVTSATMREFNPPHRIVMDNYQYYAKSGPLPFDAAFVTEFAIIPKENGTSLRVTQDGFPGGPEGDAFLSGCEQGWKDTFAGIRQFLEQLPSQP</sequence>
<dbReference type="AlphaFoldDB" id="A0A7Y2E515"/>
<proteinExistence type="inferred from homology"/>
<dbReference type="CDD" id="cd07814">
    <property type="entry name" value="SRPBCC_CalC_Aha1-like"/>
    <property type="match status" value="1"/>
</dbReference>
<evidence type="ECO:0000313" key="4">
    <source>
        <dbReference type="Proteomes" id="UP000547674"/>
    </source>
</evidence>
<name>A0A7Y2E515_UNCEI</name>
<dbReference type="Proteomes" id="UP000547674">
    <property type="component" value="Unassembled WGS sequence"/>
</dbReference>
<evidence type="ECO:0000313" key="3">
    <source>
        <dbReference type="EMBL" id="NNF05354.1"/>
    </source>
</evidence>
<comment type="caution">
    <text evidence="3">The sequence shown here is derived from an EMBL/GenBank/DDBJ whole genome shotgun (WGS) entry which is preliminary data.</text>
</comment>
<reference evidence="3 4" key="1">
    <citation type="submission" date="2020-03" db="EMBL/GenBank/DDBJ databases">
        <title>Metabolic flexibility allows generalist bacteria to become dominant in a frequently disturbed ecosystem.</title>
        <authorList>
            <person name="Chen Y.-J."/>
            <person name="Leung P.M."/>
            <person name="Bay S.K."/>
            <person name="Hugenholtz P."/>
            <person name="Kessler A.J."/>
            <person name="Shelley G."/>
            <person name="Waite D.W."/>
            <person name="Cook P.L."/>
            <person name="Greening C."/>
        </authorList>
    </citation>
    <scope>NUCLEOTIDE SEQUENCE [LARGE SCALE GENOMIC DNA]</scope>
    <source>
        <strain evidence="3">SS_bin_28</strain>
    </source>
</reference>
<dbReference type="Gene3D" id="3.30.530.20">
    <property type="match status" value="1"/>
</dbReference>
<dbReference type="SUPFAM" id="SSF55961">
    <property type="entry name" value="Bet v1-like"/>
    <property type="match status" value="1"/>
</dbReference>
<accession>A0A7Y2E515</accession>
<protein>
    <submittedName>
        <fullName evidence="3">SRPBCC domain-containing protein</fullName>
    </submittedName>
</protein>
<feature type="domain" description="Activator of Hsp90 ATPase homologue 1/2-like C-terminal" evidence="2">
    <location>
        <begin position="16"/>
        <end position="149"/>
    </location>
</feature>
<dbReference type="EMBL" id="JABDJR010000040">
    <property type="protein sequence ID" value="NNF05354.1"/>
    <property type="molecule type" value="Genomic_DNA"/>
</dbReference>
<evidence type="ECO:0000259" key="2">
    <source>
        <dbReference type="Pfam" id="PF08327"/>
    </source>
</evidence>
<organism evidence="3 4">
    <name type="scientific">Eiseniibacteriota bacterium</name>
    <dbReference type="NCBI Taxonomy" id="2212470"/>
    <lineage>
        <taxon>Bacteria</taxon>
        <taxon>Candidatus Eiseniibacteriota</taxon>
    </lineage>
</organism>
<dbReference type="InterPro" id="IPR023393">
    <property type="entry name" value="START-like_dom_sf"/>
</dbReference>
<dbReference type="Pfam" id="PF08327">
    <property type="entry name" value="AHSA1"/>
    <property type="match status" value="1"/>
</dbReference>